<dbReference type="GO" id="GO:0008800">
    <property type="term" value="F:beta-lactamase activity"/>
    <property type="evidence" value="ECO:0007669"/>
    <property type="project" value="InterPro"/>
</dbReference>
<gene>
    <name evidence="4" type="ORF">HXX08_00375</name>
    <name evidence="5" type="ORF">OZ401_001994</name>
</gene>
<feature type="region of interest" description="Disordered" evidence="1">
    <location>
        <begin position="159"/>
        <end position="201"/>
    </location>
</feature>
<proteinExistence type="predicted"/>
<dbReference type="Gene3D" id="3.40.710.10">
    <property type="entry name" value="DD-peptidase/beta-lactamase superfamily"/>
    <property type="match status" value="1"/>
</dbReference>
<dbReference type="PANTHER" id="PTHR35333:SF3">
    <property type="entry name" value="BETA-LACTAMASE-TYPE TRANSPEPTIDASE FOLD CONTAINING PROTEIN"/>
    <property type="match status" value="1"/>
</dbReference>
<dbReference type="InterPro" id="IPR012338">
    <property type="entry name" value="Beta-lactam/transpept-like"/>
</dbReference>
<evidence type="ECO:0000313" key="6">
    <source>
        <dbReference type="Proteomes" id="UP000521676"/>
    </source>
</evidence>
<dbReference type="GO" id="GO:0046677">
    <property type="term" value="P:response to antibiotic"/>
    <property type="evidence" value="ECO:0007669"/>
    <property type="project" value="InterPro"/>
</dbReference>
<keyword evidence="2" id="KW-0472">Membrane</keyword>
<dbReference type="InterPro" id="IPR000871">
    <property type="entry name" value="Beta-lactam_class-A"/>
</dbReference>
<evidence type="ECO:0000256" key="1">
    <source>
        <dbReference type="SAM" id="MobiDB-lite"/>
    </source>
</evidence>
<evidence type="ECO:0000313" key="4">
    <source>
        <dbReference type="EMBL" id="NWJ44309.1"/>
    </source>
</evidence>
<feature type="compositionally biased region" description="Low complexity" evidence="1">
    <location>
        <begin position="159"/>
        <end position="186"/>
    </location>
</feature>
<dbReference type="EMBL" id="JACATZ010000001">
    <property type="protein sequence ID" value="NWJ44309.1"/>
    <property type="molecule type" value="Genomic_DNA"/>
</dbReference>
<name>A0A8T7LY32_9CHLR</name>
<dbReference type="Proteomes" id="UP000521676">
    <property type="component" value="Unassembled WGS sequence"/>
</dbReference>
<keyword evidence="7" id="KW-1185">Reference proteome</keyword>
<keyword evidence="4" id="KW-0378">Hydrolase</keyword>
<dbReference type="SUPFAM" id="SSF56601">
    <property type="entry name" value="beta-lactamase/transpeptidase-like"/>
    <property type="match status" value="1"/>
</dbReference>
<accession>A0A8T7LY32</accession>
<protein>
    <submittedName>
        <fullName evidence="4 5">Serine hydrolase</fullName>
    </submittedName>
</protein>
<keyword evidence="2" id="KW-1133">Transmembrane helix</keyword>
<dbReference type="RefSeq" id="WP_341468084.1">
    <property type="nucleotide sequence ID" value="NZ_CP128399.1"/>
</dbReference>
<feature type="compositionally biased region" description="Low complexity" evidence="1">
    <location>
        <begin position="116"/>
        <end position="127"/>
    </location>
</feature>
<dbReference type="InterPro" id="IPR045155">
    <property type="entry name" value="Beta-lactam_cat"/>
</dbReference>
<reference evidence="5" key="2">
    <citation type="journal article" date="2024" name="Nature">
        <title>Anoxygenic phototroph of the Chloroflexota uses a type I reaction centre.</title>
        <authorList>
            <person name="Tsuji J.M."/>
            <person name="Shaw N.A."/>
            <person name="Nagashima S."/>
            <person name="Venkiteswaran J.J."/>
            <person name="Schiff S.L."/>
            <person name="Watanabe T."/>
            <person name="Fukui M."/>
            <person name="Hanada S."/>
            <person name="Tank M."/>
            <person name="Neufeld J.D."/>
        </authorList>
    </citation>
    <scope>NUCLEOTIDE SEQUENCE</scope>
    <source>
        <strain evidence="5">L227-S17</strain>
    </source>
</reference>
<dbReference type="AlphaFoldDB" id="A0A8T7LY32"/>
<evidence type="ECO:0000256" key="2">
    <source>
        <dbReference type="SAM" id="Phobius"/>
    </source>
</evidence>
<sequence length="465" mass="50372">MVTAQQAYNYVLQQERLGNYQSAYETLVDLQHNYPNYLDVPVRLYQLQQRGLTYTGMQSFFYQKPFEYNKNSAKKGSSKSKPWLVVGLVVSTLVLIAAVVAIVLVVTGKKADDSTKTASAASATPAPNVEKTGIILPPRTTTVTTTRQTTASTTVAVTTPEPTTNVAPDTTASDTTDTVATATPEPTSTPEPTPSATQDPDELNNLDRIFGNLPKGANAIVILPTGDFVAVNENVKIPAASLIKLWIAATVLDEAEKGNISLSDTYVLKKDAQVSGTGIMNQLALVGTKFTYEDILYNMLVHSDNTAANLLIDKLGGFQKVNDYSKNNGYKDTLLQRKLGLPDANHENYTSAQDLGQFLYDLVDGYVVSEKASAQLMQILKARATSGDNNEDHALNMFATDLPKGVNYGHLSGQNTNFRGESGFFFKTNGKPVVVVVIIIGNELQAEQAINRFIGEAWVVTSGRP</sequence>
<dbReference type="EMBL" id="CP128399">
    <property type="protein sequence ID" value="WJW66203.1"/>
    <property type="molecule type" value="Genomic_DNA"/>
</dbReference>
<dbReference type="PANTHER" id="PTHR35333">
    <property type="entry name" value="BETA-LACTAMASE"/>
    <property type="match status" value="1"/>
</dbReference>
<dbReference type="GO" id="GO:0030655">
    <property type="term" value="P:beta-lactam antibiotic catabolic process"/>
    <property type="evidence" value="ECO:0007669"/>
    <property type="project" value="InterPro"/>
</dbReference>
<evidence type="ECO:0000313" key="5">
    <source>
        <dbReference type="EMBL" id="WJW66203.1"/>
    </source>
</evidence>
<reference evidence="4 6" key="1">
    <citation type="submission" date="2020-06" db="EMBL/GenBank/DDBJ databases">
        <title>Anoxygenic phototrophic Chloroflexota member uses a Type I reaction center.</title>
        <authorList>
            <person name="Tsuji J.M."/>
            <person name="Shaw N.A."/>
            <person name="Nagashima S."/>
            <person name="Venkiteswaran J."/>
            <person name="Schiff S.L."/>
            <person name="Hanada S."/>
            <person name="Tank M."/>
            <person name="Neufeld J.D."/>
        </authorList>
    </citation>
    <scope>NUCLEOTIDE SEQUENCE [LARGE SCALE GENOMIC DNA]</scope>
    <source>
        <strain evidence="4">L227-S17</strain>
    </source>
</reference>
<feature type="transmembrane region" description="Helical" evidence="2">
    <location>
        <begin position="83"/>
        <end position="106"/>
    </location>
</feature>
<organism evidence="4 6">
    <name type="scientific">Candidatus Chlorohelix allophototropha</name>
    <dbReference type="NCBI Taxonomy" id="3003348"/>
    <lineage>
        <taxon>Bacteria</taxon>
        <taxon>Bacillati</taxon>
        <taxon>Chloroflexota</taxon>
        <taxon>Chloroflexia</taxon>
        <taxon>Candidatus Chloroheliales</taxon>
        <taxon>Candidatus Chloroheliaceae</taxon>
        <taxon>Candidatus Chlorohelix</taxon>
    </lineage>
</organism>
<keyword evidence="2" id="KW-0812">Transmembrane</keyword>
<feature type="region of interest" description="Disordered" evidence="1">
    <location>
        <begin position="114"/>
        <end position="133"/>
    </location>
</feature>
<dbReference type="Proteomes" id="UP001431572">
    <property type="component" value="Chromosome 1"/>
</dbReference>
<evidence type="ECO:0000313" key="7">
    <source>
        <dbReference type="Proteomes" id="UP001431572"/>
    </source>
</evidence>
<dbReference type="Pfam" id="PF13354">
    <property type="entry name" value="Beta-lactamase2"/>
    <property type="match status" value="1"/>
</dbReference>
<evidence type="ECO:0000259" key="3">
    <source>
        <dbReference type="Pfam" id="PF13354"/>
    </source>
</evidence>
<feature type="domain" description="Beta-lactamase class A catalytic" evidence="3">
    <location>
        <begin position="223"/>
        <end position="438"/>
    </location>
</feature>